<reference evidence="2" key="1">
    <citation type="journal article" date="2014" name="Nat. Commun.">
        <title>Genomic adaptations of the halophilic Dead Sea filamentous fungus Eurotium rubrum.</title>
        <authorList>
            <person name="Kis-Papo T."/>
            <person name="Weig A.R."/>
            <person name="Riley R."/>
            <person name="Persoh D."/>
            <person name="Salamov A."/>
            <person name="Sun H."/>
            <person name="Lipzen A."/>
            <person name="Wasser S.P."/>
            <person name="Rambold G."/>
            <person name="Grigoriev I.V."/>
            <person name="Nevo E."/>
        </authorList>
    </citation>
    <scope>NUCLEOTIDE SEQUENCE [LARGE SCALE GENOMIC DNA]</scope>
    <source>
        <strain evidence="2">CBS 135680</strain>
    </source>
</reference>
<organism evidence="1 2">
    <name type="scientific">Aspergillus ruber (strain CBS 135680)</name>
    <dbReference type="NCBI Taxonomy" id="1388766"/>
    <lineage>
        <taxon>Eukaryota</taxon>
        <taxon>Fungi</taxon>
        <taxon>Dikarya</taxon>
        <taxon>Ascomycota</taxon>
        <taxon>Pezizomycotina</taxon>
        <taxon>Eurotiomycetes</taxon>
        <taxon>Eurotiomycetidae</taxon>
        <taxon>Eurotiales</taxon>
        <taxon>Aspergillaceae</taxon>
        <taxon>Aspergillus</taxon>
        <taxon>Aspergillus subgen. Aspergillus</taxon>
    </lineage>
</organism>
<dbReference type="GeneID" id="63692869"/>
<accession>A0A017SSJ8</accession>
<dbReference type="HOGENOM" id="CLU_2359338_0_0_1"/>
<dbReference type="Proteomes" id="UP000019804">
    <property type="component" value="Unassembled WGS sequence"/>
</dbReference>
<protein>
    <submittedName>
        <fullName evidence="1">Uncharacterized protein</fullName>
    </submittedName>
</protein>
<sequence length="96" mass="10984">MRGHNVITFYQSTISKRFLRMTGKMALLMSTVLFSWYSSPPVSHSVLDRANKCTGSPNQPIWSPKRRESRSTQTPHPLLCGYGHLHGCNMWLYLAD</sequence>
<dbReference type="EMBL" id="KK088412">
    <property type="protein sequence ID" value="EYE99260.1"/>
    <property type="molecule type" value="Genomic_DNA"/>
</dbReference>
<gene>
    <name evidence="1" type="ORF">EURHEDRAFT_133544</name>
</gene>
<keyword evidence="2" id="KW-1185">Reference proteome</keyword>
<proteinExistence type="predicted"/>
<dbReference type="AlphaFoldDB" id="A0A017SSJ8"/>
<name>A0A017SSJ8_ASPRC</name>
<evidence type="ECO:0000313" key="1">
    <source>
        <dbReference type="EMBL" id="EYE99260.1"/>
    </source>
</evidence>
<dbReference type="RefSeq" id="XP_040642948.1">
    <property type="nucleotide sequence ID" value="XM_040777745.1"/>
</dbReference>
<evidence type="ECO:0000313" key="2">
    <source>
        <dbReference type="Proteomes" id="UP000019804"/>
    </source>
</evidence>